<dbReference type="GeneID" id="63844746"/>
<gene>
    <name evidence="1" type="ORF">K460DRAFT_26473</name>
</gene>
<comment type="caution">
    <text evidence="1">The sequence shown here is derived from an EMBL/GenBank/DDBJ whole genome shotgun (WGS) entry which is preliminary data.</text>
</comment>
<organism evidence="1 2">
    <name type="scientific">Cucurbitaria berberidis CBS 394.84</name>
    <dbReference type="NCBI Taxonomy" id="1168544"/>
    <lineage>
        <taxon>Eukaryota</taxon>
        <taxon>Fungi</taxon>
        <taxon>Dikarya</taxon>
        <taxon>Ascomycota</taxon>
        <taxon>Pezizomycotina</taxon>
        <taxon>Dothideomycetes</taxon>
        <taxon>Pleosporomycetidae</taxon>
        <taxon>Pleosporales</taxon>
        <taxon>Pleosporineae</taxon>
        <taxon>Cucurbitariaceae</taxon>
        <taxon>Cucurbitaria</taxon>
    </lineage>
</organism>
<sequence length="158" mass="17878">MGDRRGTPSASVYSLSPLAHVGVHLLLQSLSISRCWCMYQICLMNSDAYHEEYPSVSSVMEPLLTIPSRYLRSVCKYLGLGCSNVRTRKLQPPHTSLQTSQAQYHGHKGMNALVCIYTTMRPRAIVWCSHVCYTPRRRGYPRGKTPASPANWPTIFSW</sequence>
<accession>A0A9P4GQU8</accession>
<evidence type="ECO:0000313" key="1">
    <source>
        <dbReference type="EMBL" id="KAF1851028.1"/>
    </source>
</evidence>
<keyword evidence="2" id="KW-1185">Reference proteome</keyword>
<dbReference type="EMBL" id="ML976614">
    <property type="protein sequence ID" value="KAF1851028.1"/>
    <property type="molecule type" value="Genomic_DNA"/>
</dbReference>
<evidence type="ECO:0000313" key="2">
    <source>
        <dbReference type="Proteomes" id="UP000800039"/>
    </source>
</evidence>
<proteinExistence type="predicted"/>
<protein>
    <submittedName>
        <fullName evidence="1">Uncharacterized protein</fullName>
    </submittedName>
</protein>
<dbReference type="AlphaFoldDB" id="A0A9P4GQU8"/>
<reference evidence="1" key="1">
    <citation type="submission" date="2020-01" db="EMBL/GenBank/DDBJ databases">
        <authorList>
            <consortium name="DOE Joint Genome Institute"/>
            <person name="Haridas S."/>
            <person name="Albert R."/>
            <person name="Binder M."/>
            <person name="Bloem J."/>
            <person name="Labutti K."/>
            <person name="Salamov A."/>
            <person name="Andreopoulos B."/>
            <person name="Baker S.E."/>
            <person name="Barry K."/>
            <person name="Bills G."/>
            <person name="Bluhm B.H."/>
            <person name="Cannon C."/>
            <person name="Castanera R."/>
            <person name="Culley D.E."/>
            <person name="Daum C."/>
            <person name="Ezra D."/>
            <person name="Gonzalez J.B."/>
            <person name="Henrissat B."/>
            <person name="Kuo A."/>
            <person name="Liang C."/>
            <person name="Lipzen A."/>
            <person name="Lutzoni F."/>
            <person name="Magnuson J."/>
            <person name="Mondo S."/>
            <person name="Nolan M."/>
            <person name="Ohm R."/>
            <person name="Pangilinan J."/>
            <person name="Park H.-J."/>
            <person name="Ramirez L."/>
            <person name="Alfaro M."/>
            <person name="Sun H."/>
            <person name="Tritt A."/>
            <person name="Yoshinaga Y."/>
            <person name="Zwiers L.-H."/>
            <person name="Turgeon B.G."/>
            <person name="Goodwin S.B."/>
            <person name="Spatafora J.W."/>
            <person name="Crous P.W."/>
            <person name="Grigoriev I.V."/>
        </authorList>
    </citation>
    <scope>NUCLEOTIDE SEQUENCE</scope>
    <source>
        <strain evidence="1">CBS 394.84</strain>
    </source>
</reference>
<name>A0A9P4GQU8_9PLEO</name>
<dbReference type="RefSeq" id="XP_040793591.1">
    <property type="nucleotide sequence ID" value="XM_040927493.1"/>
</dbReference>
<dbReference type="Proteomes" id="UP000800039">
    <property type="component" value="Unassembled WGS sequence"/>
</dbReference>